<dbReference type="RefSeq" id="XP_019549424.3">
    <property type="nucleotide sequence ID" value="XM_019693879.3"/>
</dbReference>
<evidence type="ECO:0000256" key="1">
    <source>
        <dbReference type="SAM" id="Phobius"/>
    </source>
</evidence>
<dbReference type="Proteomes" id="UP000069940">
    <property type="component" value="Unassembled WGS sequence"/>
</dbReference>
<keyword evidence="1" id="KW-0812">Transmembrane</keyword>
<evidence type="ECO:0000313" key="2">
    <source>
        <dbReference type="EnsemblMetazoa" id="AALFPA23_024134.P35979"/>
    </source>
</evidence>
<keyword evidence="1" id="KW-0472">Membrane</keyword>
<reference evidence="3" key="1">
    <citation type="journal article" date="2015" name="Proc. Natl. Acad. Sci. U.S.A.">
        <title>Genome sequence of the Asian Tiger mosquito, Aedes albopictus, reveals insights into its biology, genetics, and evolution.</title>
        <authorList>
            <person name="Chen X.G."/>
            <person name="Jiang X."/>
            <person name="Gu J."/>
            <person name="Xu M."/>
            <person name="Wu Y."/>
            <person name="Deng Y."/>
            <person name="Zhang C."/>
            <person name="Bonizzoni M."/>
            <person name="Dermauw W."/>
            <person name="Vontas J."/>
            <person name="Armbruster P."/>
            <person name="Huang X."/>
            <person name="Yang Y."/>
            <person name="Zhang H."/>
            <person name="He W."/>
            <person name="Peng H."/>
            <person name="Liu Y."/>
            <person name="Wu K."/>
            <person name="Chen J."/>
            <person name="Lirakis M."/>
            <person name="Topalis P."/>
            <person name="Van Leeuwen T."/>
            <person name="Hall A.B."/>
            <person name="Jiang X."/>
            <person name="Thorpe C."/>
            <person name="Mueller R.L."/>
            <person name="Sun C."/>
            <person name="Waterhouse R.M."/>
            <person name="Yan G."/>
            <person name="Tu Z.J."/>
            <person name="Fang X."/>
            <person name="James A.A."/>
        </authorList>
    </citation>
    <scope>NUCLEOTIDE SEQUENCE [LARGE SCALE GENOMIC DNA]</scope>
    <source>
        <strain evidence="3">Foshan</strain>
    </source>
</reference>
<dbReference type="EnsemblMetazoa" id="AALFPA23_024134.R35979">
    <property type="protein sequence ID" value="AALFPA23_024134.P35979"/>
    <property type="gene ID" value="AALFPA23_024134"/>
</dbReference>
<sequence length="141" mass="16080">MDPLISHKQQRATDIRNAIREYHAARNPWGPDHRAHAVFLGVQRNNARRGFADDDEYIERGCCWYLGWLLLLVMACVGVWYSWDRAASSVQKLVVSFPALRSFGKTHCQASSFVQVANCTFIETGLFVERLGQVLQSSYDD</sequence>
<name>A0ABM2A3M6_AEDAL</name>
<accession>A0ABM2A3M6</accession>
<reference evidence="2" key="2">
    <citation type="submission" date="2025-05" db="UniProtKB">
        <authorList>
            <consortium name="EnsemblMetazoa"/>
        </authorList>
    </citation>
    <scope>IDENTIFICATION</scope>
    <source>
        <strain evidence="2">Foshan</strain>
    </source>
</reference>
<feature type="transmembrane region" description="Helical" evidence="1">
    <location>
        <begin position="64"/>
        <end position="83"/>
    </location>
</feature>
<proteinExistence type="predicted"/>
<dbReference type="GeneID" id="109419651"/>
<organism evidence="2 3">
    <name type="scientific">Aedes albopictus</name>
    <name type="common">Asian tiger mosquito</name>
    <name type="synonym">Stegomyia albopicta</name>
    <dbReference type="NCBI Taxonomy" id="7160"/>
    <lineage>
        <taxon>Eukaryota</taxon>
        <taxon>Metazoa</taxon>
        <taxon>Ecdysozoa</taxon>
        <taxon>Arthropoda</taxon>
        <taxon>Hexapoda</taxon>
        <taxon>Insecta</taxon>
        <taxon>Pterygota</taxon>
        <taxon>Neoptera</taxon>
        <taxon>Endopterygota</taxon>
        <taxon>Diptera</taxon>
        <taxon>Nematocera</taxon>
        <taxon>Culicoidea</taxon>
        <taxon>Culicidae</taxon>
        <taxon>Culicinae</taxon>
        <taxon>Aedini</taxon>
        <taxon>Aedes</taxon>
        <taxon>Stegomyia</taxon>
    </lineage>
</organism>
<protein>
    <submittedName>
        <fullName evidence="2">Uncharacterized protein</fullName>
    </submittedName>
</protein>
<keyword evidence="3" id="KW-1185">Reference proteome</keyword>
<evidence type="ECO:0000313" key="3">
    <source>
        <dbReference type="Proteomes" id="UP000069940"/>
    </source>
</evidence>
<keyword evidence="1" id="KW-1133">Transmembrane helix</keyword>